<feature type="compositionally biased region" description="Acidic residues" evidence="1">
    <location>
        <begin position="146"/>
        <end position="155"/>
    </location>
</feature>
<protein>
    <submittedName>
        <fullName evidence="2">Outer membrane protein assembly factor</fullName>
    </submittedName>
</protein>
<feature type="region of interest" description="Disordered" evidence="1">
    <location>
        <begin position="144"/>
        <end position="186"/>
    </location>
</feature>
<accession>A0A8S5RLT3</accession>
<dbReference type="PROSITE" id="PS51257">
    <property type="entry name" value="PROKAR_LIPOPROTEIN"/>
    <property type="match status" value="1"/>
</dbReference>
<feature type="compositionally biased region" description="Acidic residues" evidence="1">
    <location>
        <begin position="90"/>
        <end position="106"/>
    </location>
</feature>
<reference evidence="2" key="1">
    <citation type="journal article" date="2021" name="Proc. Natl. Acad. Sci. U.S.A.">
        <title>A Catalog of Tens of Thousands of Viruses from Human Metagenomes Reveals Hidden Associations with Chronic Diseases.</title>
        <authorList>
            <person name="Tisza M.J."/>
            <person name="Buck C.B."/>
        </authorList>
    </citation>
    <scope>NUCLEOTIDE SEQUENCE</scope>
    <source>
        <strain evidence="2">CtviY17</strain>
    </source>
</reference>
<feature type="compositionally biased region" description="Acidic residues" evidence="1">
    <location>
        <begin position="163"/>
        <end position="180"/>
    </location>
</feature>
<evidence type="ECO:0000313" key="2">
    <source>
        <dbReference type="EMBL" id="DAE32336.1"/>
    </source>
</evidence>
<sequence>MRIKKLLIAGALVLTAVGCVSAYTIYANTLNTTNKSVNNTTGDKSTTTEKQQTTVEKNKDMQDDNENVAKYIDNTSVKPTTETKKTTTSTEEDANDQEDSEPEYPDDADKTCSHVWAEKTIAYDEENGYHWTTYCEKCGTVKTEPATEEEYEELDPATKVKEEDIEYVDDDSAEVVEESTEAATEN</sequence>
<organism evidence="2">
    <name type="scientific">virus sp. ctviY17</name>
    <dbReference type="NCBI Taxonomy" id="2825828"/>
    <lineage>
        <taxon>Viruses</taxon>
    </lineage>
</organism>
<dbReference type="EMBL" id="BK059120">
    <property type="protein sequence ID" value="DAE32336.1"/>
    <property type="molecule type" value="Genomic_DNA"/>
</dbReference>
<proteinExistence type="predicted"/>
<evidence type="ECO:0000256" key="1">
    <source>
        <dbReference type="SAM" id="MobiDB-lite"/>
    </source>
</evidence>
<feature type="compositionally biased region" description="Polar residues" evidence="1">
    <location>
        <begin position="33"/>
        <end position="45"/>
    </location>
</feature>
<name>A0A8S5RLT3_9VIRU</name>
<feature type="region of interest" description="Disordered" evidence="1">
    <location>
        <begin position="33"/>
        <end position="110"/>
    </location>
</feature>